<dbReference type="EMBL" id="CP049055">
    <property type="protein sequence ID" value="QII10577.1"/>
    <property type="molecule type" value="Genomic_DNA"/>
</dbReference>
<proteinExistence type="predicted"/>
<gene>
    <name evidence="1" type="ORF">KsCSTR_11980</name>
</gene>
<evidence type="ECO:0000313" key="1">
    <source>
        <dbReference type="EMBL" id="QII10577.1"/>
    </source>
</evidence>
<reference evidence="1 2" key="1">
    <citation type="submission" date="2020-02" db="EMBL/GenBank/DDBJ databases">
        <title>Newly sequenced genome of strain CSTR1 showed variability in Candidatus Kuenenia stuttgartiensis genomes.</title>
        <authorList>
            <person name="Ding C."/>
            <person name="Adrian L."/>
        </authorList>
    </citation>
    <scope>NUCLEOTIDE SEQUENCE [LARGE SCALE GENOMIC DNA]</scope>
    <source>
        <strain evidence="1 2">CSTR1</strain>
    </source>
</reference>
<dbReference type="Proteomes" id="UP000501926">
    <property type="component" value="Chromosome"/>
</dbReference>
<evidence type="ECO:0000313" key="2">
    <source>
        <dbReference type="Proteomes" id="UP000501926"/>
    </source>
</evidence>
<protein>
    <submittedName>
        <fullName evidence="1">Uncharacterized protein</fullName>
    </submittedName>
</protein>
<name>A0A6G7GN02_KUEST</name>
<sequence>MVLLWLQVMKRDVNAKSADTCQRNQRMIANVHVTQRVMLKVNAKNADICQQNQKMIANVYVTQRRVINITSKDIHRPSAMQWLAVRLVCYRGVSSIG</sequence>
<dbReference type="AlphaFoldDB" id="A0A6G7GN02"/>
<accession>A0A6G7GN02</accession>
<organism evidence="1 2">
    <name type="scientific">Kuenenia stuttgartiensis</name>
    <dbReference type="NCBI Taxonomy" id="174633"/>
    <lineage>
        <taxon>Bacteria</taxon>
        <taxon>Pseudomonadati</taxon>
        <taxon>Planctomycetota</taxon>
        <taxon>Candidatus Brocadiia</taxon>
        <taxon>Candidatus Brocadiales</taxon>
        <taxon>Candidatus Brocadiaceae</taxon>
        <taxon>Candidatus Kuenenia</taxon>
    </lineage>
</organism>